<name>A0A7Y9KRM8_9ACTN</name>
<dbReference type="RefSeq" id="WP_179619388.1">
    <property type="nucleotide sequence ID" value="NZ_JACCBW010000002.1"/>
</dbReference>
<dbReference type="EMBL" id="JACCBW010000002">
    <property type="protein sequence ID" value="NYE36745.1"/>
    <property type="molecule type" value="Genomic_DNA"/>
</dbReference>
<dbReference type="SUPFAM" id="SSF53927">
    <property type="entry name" value="Cytidine deaminase-like"/>
    <property type="match status" value="1"/>
</dbReference>
<dbReference type="InterPro" id="IPR016193">
    <property type="entry name" value="Cytidine_deaminase-like"/>
</dbReference>
<dbReference type="Gene3D" id="3.40.140.10">
    <property type="entry name" value="Cytidine Deaminase, domain 2"/>
    <property type="match status" value="1"/>
</dbReference>
<dbReference type="GO" id="GO:0003824">
    <property type="term" value="F:catalytic activity"/>
    <property type="evidence" value="ECO:0007669"/>
    <property type="project" value="InterPro"/>
</dbReference>
<dbReference type="Pfam" id="PF00383">
    <property type="entry name" value="dCMP_cyt_deam_1"/>
    <property type="match status" value="1"/>
</dbReference>
<proteinExistence type="predicted"/>
<sequence>MPSESPDLARLPHLDAHLERCLELAEQALDAGDSPFGSVLADASGAVLRTAVNQERSRSDATAHPELELARWAAAHVPADERASCVVYTSGEHCPMCAAGHAWVGLGPIVYAGSSAQLSQWRSEWGLPASPVAPLPITEVAPGVRVHGPVAPYDQRVRALHERGLGAG</sequence>
<dbReference type="PANTHER" id="PTHR11079:SF179">
    <property type="entry name" value="TRNA(ADENINE(34)) DEAMINASE, CHLOROPLASTIC"/>
    <property type="match status" value="1"/>
</dbReference>
<evidence type="ECO:0000313" key="3">
    <source>
        <dbReference type="Proteomes" id="UP000549911"/>
    </source>
</evidence>
<keyword evidence="3" id="KW-1185">Reference proteome</keyword>
<comment type="caution">
    <text evidence="2">The sequence shown here is derived from an EMBL/GenBank/DDBJ whole genome shotgun (WGS) entry which is preliminary data.</text>
</comment>
<dbReference type="PROSITE" id="PS51747">
    <property type="entry name" value="CYT_DCMP_DEAMINASES_2"/>
    <property type="match status" value="1"/>
</dbReference>
<dbReference type="CDD" id="cd01285">
    <property type="entry name" value="nucleoside_deaminase"/>
    <property type="match status" value="1"/>
</dbReference>
<gene>
    <name evidence="2" type="ORF">F4692_001878</name>
</gene>
<feature type="domain" description="CMP/dCMP-type deaminase" evidence="1">
    <location>
        <begin position="12"/>
        <end position="122"/>
    </location>
</feature>
<protein>
    <submittedName>
        <fullName evidence="2">tRNA(Arg) A34 adenosine deaminase TadA</fullName>
    </submittedName>
</protein>
<reference evidence="2 3" key="1">
    <citation type="submission" date="2020-07" db="EMBL/GenBank/DDBJ databases">
        <authorList>
            <person name="Partida-Martinez L."/>
            <person name="Huntemann M."/>
            <person name="Clum A."/>
            <person name="Wang J."/>
            <person name="Palaniappan K."/>
            <person name="Ritter S."/>
            <person name="Chen I.-M."/>
            <person name="Stamatis D."/>
            <person name="Reddy T."/>
            <person name="O'Malley R."/>
            <person name="Daum C."/>
            <person name="Shapiro N."/>
            <person name="Ivanova N."/>
            <person name="Kyrpides N."/>
            <person name="Woyke T."/>
        </authorList>
    </citation>
    <scope>NUCLEOTIDE SEQUENCE [LARGE SCALE GENOMIC DNA]</scope>
    <source>
        <strain evidence="2 3">AT2.17</strain>
    </source>
</reference>
<dbReference type="InterPro" id="IPR002125">
    <property type="entry name" value="CMP_dCMP_dom"/>
</dbReference>
<organism evidence="2 3">
    <name type="scientific">Nocardioides cavernae</name>
    <dbReference type="NCBI Taxonomy" id="1921566"/>
    <lineage>
        <taxon>Bacteria</taxon>
        <taxon>Bacillati</taxon>
        <taxon>Actinomycetota</taxon>
        <taxon>Actinomycetes</taxon>
        <taxon>Propionibacteriales</taxon>
        <taxon>Nocardioidaceae</taxon>
        <taxon>Nocardioides</taxon>
    </lineage>
</organism>
<reference evidence="2 3" key="2">
    <citation type="submission" date="2020-08" db="EMBL/GenBank/DDBJ databases">
        <title>The Agave Microbiome: Exploring the role of microbial communities in plant adaptations to desert environments.</title>
        <authorList>
            <person name="Partida-Martinez L.P."/>
        </authorList>
    </citation>
    <scope>NUCLEOTIDE SEQUENCE [LARGE SCALE GENOMIC DNA]</scope>
    <source>
        <strain evidence="2 3">AT2.17</strain>
    </source>
</reference>
<evidence type="ECO:0000313" key="2">
    <source>
        <dbReference type="EMBL" id="NYE36745.1"/>
    </source>
</evidence>
<dbReference type="AlphaFoldDB" id="A0A7Y9KRM8"/>
<dbReference type="Proteomes" id="UP000549911">
    <property type="component" value="Unassembled WGS sequence"/>
</dbReference>
<accession>A0A7Y9KRM8</accession>
<dbReference type="PANTHER" id="PTHR11079">
    <property type="entry name" value="CYTOSINE DEAMINASE FAMILY MEMBER"/>
    <property type="match status" value="1"/>
</dbReference>
<evidence type="ECO:0000259" key="1">
    <source>
        <dbReference type="PROSITE" id="PS51747"/>
    </source>
</evidence>